<dbReference type="InterPro" id="IPR007295">
    <property type="entry name" value="DUF402"/>
</dbReference>
<reference evidence="2 3" key="1">
    <citation type="submission" date="2017-08" db="EMBL/GenBank/DDBJ databases">
        <title>Resequencing and Reannotation of the genome of Pyrococcus furiosus type strain DSM3638.</title>
        <authorList>
            <person name="Reichelt R.M."/>
            <person name="Bunk B."/>
        </authorList>
    </citation>
    <scope>NUCLEOTIDE SEQUENCE [LARGE SCALE GENOMIC DNA]</scope>
    <source>
        <strain evidence="2 3">DSM 3638</strain>
    </source>
</reference>
<gene>
    <name evidence="2" type="ORF">PFDSM3638_08215</name>
</gene>
<dbReference type="GeneID" id="41713451"/>
<dbReference type="SUPFAM" id="SSF159234">
    <property type="entry name" value="FomD-like"/>
    <property type="match status" value="1"/>
</dbReference>
<dbReference type="Gene3D" id="2.40.380.10">
    <property type="entry name" value="FomD-like"/>
    <property type="match status" value="1"/>
</dbReference>
<dbReference type="PANTHER" id="PTHR41271:SF1">
    <property type="entry name" value="DUF402 DOMAIN-CONTAINING PROTEIN"/>
    <property type="match status" value="1"/>
</dbReference>
<evidence type="ECO:0000313" key="2">
    <source>
        <dbReference type="EMBL" id="QEK79248.1"/>
    </source>
</evidence>
<organism evidence="2 3">
    <name type="scientific">Pyrococcus furiosus (strain ATCC 43587 / DSM 3638 / JCM 8422 / Vc1)</name>
    <dbReference type="NCBI Taxonomy" id="186497"/>
    <lineage>
        <taxon>Archaea</taxon>
        <taxon>Methanobacteriati</taxon>
        <taxon>Methanobacteriota</taxon>
        <taxon>Thermococci</taxon>
        <taxon>Thermococcales</taxon>
        <taxon>Thermococcaceae</taxon>
        <taxon>Pyrococcus</taxon>
    </lineage>
</organism>
<name>A0A5C0XSL9_PYRFU</name>
<dbReference type="InterPro" id="IPR035930">
    <property type="entry name" value="FomD-like_sf"/>
</dbReference>
<dbReference type="EMBL" id="CP023154">
    <property type="protein sequence ID" value="QEK79248.1"/>
    <property type="molecule type" value="Genomic_DNA"/>
</dbReference>
<dbReference type="Proteomes" id="UP000324354">
    <property type="component" value="Chromosome"/>
</dbReference>
<dbReference type="Pfam" id="PF04167">
    <property type="entry name" value="DUF402"/>
    <property type="match status" value="1"/>
</dbReference>
<feature type="domain" description="DUF402" evidence="1">
    <location>
        <begin position="18"/>
        <end position="155"/>
    </location>
</feature>
<sequence>MRKIRLVYRRFPNRVIMREDEVIEDFGDVIVAKSEFTGMLAPLRVNGVEVINNGYKMVYFAFIGRDFDVLKIYDPSGNFKGLYVDVLDYTRREGNTVEILDLFLDIFIFPEGEYYLLDEDELEMAFNYGIISREKLLKAYDTAERIIGQIKRGKFPPKIVWEYSL</sequence>
<dbReference type="GeneID" id="13300663"/>
<dbReference type="PANTHER" id="PTHR41271">
    <property type="entry name" value="DUF402 DOMAIN-CONTAINING PROTEIN"/>
    <property type="match status" value="1"/>
</dbReference>
<evidence type="ECO:0000313" key="3">
    <source>
        <dbReference type="Proteomes" id="UP000324354"/>
    </source>
</evidence>
<dbReference type="OrthoDB" id="85277at2157"/>
<accession>A0A5C0XSL9</accession>
<protein>
    <submittedName>
        <fullName evidence="2">DUF402 domain-containing protein</fullName>
    </submittedName>
</protein>
<dbReference type="AlphaFoldDB" id="A0A5C0XSL9"/>
<proteinExistence type="predicted"/>
<evidence type="ECO:0000259" key="1">
    <source>
        <dbReference type="Pfam" id="PF04167"/>
    </source>
</evidence>
<dbReference type="RefSeq" id="WP_011012773.1">
    <property type="nucleotide sequence ID" value="NC_003413.1"/>
</dbReference>